<evidence type="ECO:0000256" key="3">
    <source>
        <dbReference type="ARBA" id="ARBA00023015"/>
    </source>
</evidence>
<dbReference type="STRING" id="5786.F0ZNV8"/>
<dbReference type="GeneID" id="10500019"/>
<dbReference type="OrthoDB" id="344220at2759"/>
<gene>
    <name evidence="6" type="primary">MED6</name>
    <name evidence="8" type="ORF">DICPUDRAFT_153426</name>
</gene>
<feature type="compositionally biased region" description="Low complexity" evidence="7">
    <location>
        <begin position="260"/>
        <end position="273"/>
    </location>
</feature>
<dbReference type="OMA" id="KKDMKPP"/>
<feature type="compositionally biased region" description="Acidic residues" evidence="7">
    <location>
        <begin position="40"/>
        <end position="51"/>
    </location>
</feature>
<dbReference type="GO" id="GO:0016592">
    <property type="term" value="C:mediator complex"/>
    <property type="evidence" value="ECO:0000318"/>
    <property type="project" value="GO_Central"/>
</dbReference>
<evidence type="ECO:0000256" key="4">
    <source>
        <dbReference type="ARBA" id="ARBA00023163"/>
    </source>
</evidence>
<dbReference type="EMBL" id="GL871100">
    <property type="protein sequence ID" value="EGC34375.1"/>
    <property type="molecule type" value="Genomic_DNA"/>
</dbReference>
<dbReference type="eggNOG" id="KOG3169">
    <property type="taxonomic scope" value="Eukaryota"/>
</dbReference>
<comment type="subcellular location">
    <subcellularLocation>
        <location evidence="1 6">Nucleus</location>
    </subcellularLocation>
</comment>
<comment type="function">
    <text evidence="6">Component of the Mediator complex, a coactivator involved in the regulated transcription of nearly all RNA polymerase II-dependent genes. Mediator functions as a bridge to convey information from gene-specific regulatory proteins to the basal RNA polymerase II transcription machinery. Mediator is recruited to promoters by direct interactions with regulatory proteins and serves as a scaffold for the assembly of a functional preinitiation complex with RNA polymerase II and the general transcription factors.</text>
</comment>
<reference evidence="9" key="1">
    <citation type="journal article" date="2011" name="Genome Biol.">
        <title>Comparative genomics of the social amoebae Dictyostelium discoideum and Dictyostelium purpureum.</title>
        <authorList>
            <consortium name="US DOE Joint Genome Institute (JGI-PGF)"/>
            <person name="Sucgang R."/>
            <person name="Kuo A."/>
            <person name="Tian X."/>
            <person name="Salerno W."/>
            <person name="Parikh A."/>
            <person name="Feasley C.L."/>
            <person name="Dalin E."/>
            <person name="Tu H."/>
            <person name="Huang E."/>
            <person name="Barry K."/>
            <person name="Lindquist E."/>
            <person name="Shapiro H."/>
            <person name="Bruce D."/>
            <person name="Schmutz J."/>
            <person name="Salamov A."/>
            <person name="Fey P."/>
            <person name="Gaudet P."/>
            <person name="Anjard C."/>
            <person name="Babu M.M."/>
            <person name="Basu S."/>
            <person name="Bushmanova Y."/>
            <person name="van der Wel H."/>
            <person name="Katoh-Kurasawa M."/>
            <person name="Dinh C."/>
            <person name="Coutinho P.M."/>
            <person name="Saito T."/>
            <person name="Elias M."/>
            <person name="Schaap P."/>
            <person name="Kay R.R."/>
            <person name="Henrissat B."/>
            <person name="Eichinger L."/>
            <person name="Rivero F."/>
            <person name="Putnam N.H."/>
            <person name="West C.M."/>
            <person name="Loomis W.F."/>
            <person name="Chisholm R.L."/>
            <person name="Shaulsky G."/>
            <person name="Strassmann J.E."/>
            <person name="Queller D.C."/>
            <person name="Kuspa A."/>
            <person name="Grigoriev I.V."/>
        </authorList>
    </citation>
    <scope>NUCLEOTIDE SEQUENCE [LARGE SCALE GENOMIC DNA]</scope>
    <source>
        <strain evidence="9">QSDP1</strain>
    </source>
</reference>
<evidence type="ECO:0000256" key="7">
    <source>
        <dbReference type="SAM" id="MobiDB-lite"/>
    </source>
</evidence>
<dbReference type="InterPro" id="IPR038566">
    <property type="entry name" value="Mediator_Med6_sf"/>
</dbReference>
<dbReference type="InParanoid" id="F0ZNV8"/>
<feature type="region of interest" description="Disordered" evidence="7">
    <location>
        <begin position="251"/>
        <end position="273"/>
    </location>
</feature>
<dbReference type="GO" id="GO:0003713">
    <property type="term" value="F:transcription coactivator activity"/>
    <property type="evidence" value="ECO:0000318"/>
    <property type="project" value="GO_Central"/>
</dbReference>
<feature type="compositionally biased region" description="Low complexity" evidence="7">
    <location>
        <begin position="9"/>
        <end position="23"/>
    </location>
</feature>
<keyword evidence="3 6" id="KW-0805">Transcription regulation</keyword>
<dbReference type="Proteomes" id="UP000001064">
    <property type="component" value="Unassembled WGS sequence"/>
</dbReference>
<accession>F0ZNV8</accession>
<dbReference type="KEGG" id="dpp:DICPUDRAFT_153426"/>
<dbReference type="InterPro" id="IPR007018">
    <property type="entry name" value="Mediator_Med6"/>
</dbReference>
<dbReference type="VEuPathDB" id="AmoebaDB:DICPUDRAFT_153426"/>
<proteinExistence type="inferred from homology"/>
<feature type="region of interest" description="Disordered" evidence="7">
    <location>
        <begin position="1"/>
        <end position="66"/>
    </location>
</feature>
<dbReference type="FunCoup" id="F0ZNV8">
    <property type="interactions" value="648"/>
</dbReference>
<evidence type="ECO:0000256" key="5">
    <source>
        <dbReference type="ARBA" id="ARBA00023242"/>
    </source>
</evidence>
<sequence>MNDTDDFLNGQIGDDINNNNTNEMMDDFDDLNSGLNNNPDNEDNNNNDENDNNNNEKTNVANNTRVLEEEPDFTQVMWRDPVWLQMFPLNQHTVLTYFSYSQFYDKNCNNETLKMQRLDPAALKTMEGLEYEVAKFVEPSFYLIAKQNRISPSDVIIQQLYYVINGNIYQAPDLRQVFTSRISQSLFHLSEAFNKISSIINWDIINGYSFNFDPSNQQEKQKLSTYTRKQIEDTKRLDTLIGSLFNKFPPINTQPQNLMSPTQTQQLQQPPSQ</sequence>
<protein>
    <recommendedName>
        <fullName evidence="6">Mediator of RNA polymerase II transcription subunit 6</fullName>
    </recommendedName>
    <alternativeName>
        <fullName evidence="6">Mediator complex subunit 6</fullName>
    </alternativeName>
</protein>
<evidence type="ECO:0000256" key="1">
    <source>
        <dbReference type="ARBA" id="ARBA00004123"/>
    </source>
</evidence>
<evidence type="ECO:0000256" key="2">
    <source>
        <dbReference type="ARBA" id="ARBA00007526"/>
    </source>
</evidence>
<dbReference type="GO" id="GO:0006357">
    <property type="term" value="P:regulation of transcription by RNA polymerase II"/>
    <property type="evidence" value="ECO:0000318"/>
    <property type="project" value="GO_Central"/>
</dbReference>
<keyword evidence="4 6" id="KW-0804">Transcription</keyword>
<comment type="similarity">
    <text evidence="2 6">Belongs to the Mediator complex subunit 6 family.</text>
</comment>
<dbReference type="GO" id="GO:0070847">
    <property type="term" value="C:core mediator complex"/>
    <property type="evidence" value="ECO:0000318"/>
    <property type="project" value="GO_Central"/>
</dbReference>
<evidence type="ECO:0000313" key="9">
    <source>
        <dbReference type="Proteomes" id="UP000001064"/>
    </source>
</evidence>
<evidence type="ECO:0000256" key="6">
    <source>
        <dbReference type="RuleBase" id="RU364143"/>
    </source>
</evidence>
<organism evidence="8 9">
    <name type="scientific">Dictyostelium purpureum</name>
    <name type="common">Slime mold</name>
    <dbReference type="NCBI Taxonomy" id="5786"/>
    <lineage>
        <taxon>Eukaryota</taxon>
        <taxon>Amoebozoa</taxon>
        <taxon>Evosea</taxon>
        <taxon>Eumycetozoa</taxon>
        <taxon>Dictyostelia</taxon>
        <taxon>Dictyosteliales</taxon>
        <taxon>Dictyosteliaceae</taxon>
        <taxon>Dictyostelium</taxon>
    </lineage>
</organism>
<dbReference type="Gene3D" id="3.10.450.580">
    <property type="entry name" value="Mediator complex, subunit Med6"/>
    <property type="match status" value="1"/>
</dbReference>
<evidence type="ECO:0000313" key="8">
    <source>
        <dbReference type="EMBL" id="EGC34375.1"/>
    </source>
</evidence>
<name>F0ZNV8_DICPU</name>
<keyword evidence="9" id="KW-1185">Reference proteome</keyword>
<dbReference type="AlphaFoldDB" id="F0ZNV8"/>
<keyword evidence="5 6" id="KW-0539">Nucleus</keyword>
<dbReference type="PANTHER" id="PTHR13104">
    <property type="entry name" value="MED-6-RELATED"/>
    <property type="match status" value="1"/>
</dbReference>
<dbReference type="Pfam" id="PF04934">
    <property type="entry name" value="Med6"/>
    <property type="match status" value="1"/>
</dbReference>
<dbReference type="RefSeq" id="XP_003289109.1">
    <property type="nucleotide sequence ID" value="XM_003289061.1"/>
</dbReference>
<keyword evidence="6" id="KW-0010">Activator</keyword>
<comment type="subunit">
    <text evidence="6">Component of the Mediator complex.</text>
</comment>
<feature type="compositionally biased region" description="Low complexity" evidence="7">
    <location>
        <begin position="52"/>
        <end position="63"/>
    </location>
</feature>